<comment type="caution">
    <text evidence="1">The sequence shown here is derived from an EMBL/GenBank/DDBJ whole genome shotgun (WGS) entry which is preliminary data.</text>
</comment>
<dbReference type="Pfam" id="PF08757">
    <property type="entry name" value="CotH"/>
    <property type="match status" value="1"/>
</dbReference>
<accession>A0A1Y1UWR0</accession>
<keyword evidence="2" id="KW-1185">Reference proteome</keyword>
<dbReference type="Proteomes" id="UP000193719">
    <property type="component" value="Unassembled WGS sequence"/>
</dbReference>
<protein>
    <submittedName>
        <fullName evidence="1">Uncharacterized protein</fullName>
    </submittedName>
</protein>
<feature type="non-terminal residue" evidence="1">
    <location>
        <position position="108"/>
    </location>
</feature>
<feature type="non-terminal residue" evidence="1">
    <location>
        <position position="1"/>
    </location>
</feature>
<dbReference type="InterPro" id="IPR014867">
    <property type="entry name" value="Spore_coat_CotH_CotH2/3/7"/>
</dbReference>
<reference evidence="1 2" key="1">
    <citation type="submission" date="2016-08" db="EMBL/GenBank/DDBJ databases">
        <title>Genomes of anaerobic fungi encode conserved fungal cellulosomes for biomass hydrolysis.</title>
        <authorList>
            <consortium name="DOE Joint Genome Institute"/>
            <person name="Haitjema C.H."/>
            <person name="Gilmore S.P."/>
            <person name="Henske J.K."/>
            <person name="Solomon K.V."/>
            <person name="De Groot R."/>
            <person name="Kuo A."/>
            <person name="Mondo S.J."/>
            <person name="Salamov A.A."/>
            <person name="Labutti K."/>
            <person name="Zhao Z."/>
            <person name="Chiniquy J."/>
            <person name="Barry K."/>
            <person name="Brewer H.M."/>
            <person name="Purvine S.O."/>
            <person name="Wright A.T."/>
            <person name="Boxma B."/>
            <person name="Van Alen T."/>
            <person name="Hackstein J.H."/>
            <person name="Baker S.E."/>
            <person name="Grigoriev I.V."/>
            <person name="O'Malley M.A."/>
        </authorList>
    </citation>
    <scope>NUCLEOTIDE SEQUENCE [LARGE SCALE GENOMIC DNA]</scope>
    <source>
        <strain evidence="2">finn</strain>
    </source>
</reference>
<name>A0A1Y1UWR0_9FUNG</name>
<organism evidence="1 2">
    <name type="scientific">Piromyces finnis</name>
    <dbReference type="NCBI Taxonomy" id="1754191"/>
    <lineage>
        <taxon>Eukaryota</taxon>
        <taxon>Fungi</taxon>
        <taxon>Fungi incertae sedis</taxon>
        <taxon>Chytridiomycota</taxon>
        <taxon>Chytridiomycota incertae sedis</taxon>
        <taxon>Neocallimastigomycetes</taxon>
        <taxon>Neocallimastigales</taxon>
        <taxon>Neocallimastigaceae</taxon>
        <taxon>Piromyces</taxon>
    </lineage>
</organism>
<dbReference type="AlphaFoldDB" id="A0A1Y1UWR0"/>
<evidence type="ECO:0000313" key="2">
    <source>
        <dbReference type="Proteomes" id="UP000193719"/>
    </source>
</evidence>
<dbReference type="EMBL" id="MCFH01000064">
    <property type="protein sequence ID" value="ORX42447.1"/>
    <property type="molecule type" value="Genomic_DNA"/>
</dbReference>
<proteinExistence type="predicted"/>
<evidence type="ECO:0000313" key="1">
    <source>
        <dbReference type="EMBL" id="ORX42447.1"/>
    </source>
</evidence>
<sequence>NSSIKISGMLSRLNKKVGYNLKHSRDLFERKNYKLRAEFNEYTYMRQNLSYDIMNRSGKPSIQATFSRFTINDKFLGFYTFIEAFKLHMIKKLFNLEIPKDMILYQNK</sequence>
<dbReference type="OrthoDB" id="10267127at2759"/>
<reference evidence="1 2" key="2">
    <citation type="submission" date="2016-08" db="EMBL/GenBank/DDBJ databases">
        <title>Pervasive Adenine N6-methylation of Active Genes in Fungi.</title>
        <authorList>
            <consortium name="DOE Joint Genome Institute"/>
            <person name="Mondo S.J."/>
            <person name="Dannebaum R.O."/>
            <person name="Kuo R.C."/>
            <person name="Labutti K."/>
            <person name="Haridas S."/>
            <person name="Kuo A."/>
            <person name="Salamov A."/>
            <person name="Ahrendt S.R."/>
            <person name="Lipzen A."/>
            <person name="Sullivan W."/>
            <person name="Andreopoulos W.B."/>
            <person name="Clum A."/>
            <person name="Lindquist E."/>
            <person name="Daum C."/>
            <person name="Ramamoorthy G.K."/>
            <person name="Gryganskyi A."/>
            <person name="Culley D."/>
            <person name="Magnuson J.K."/>
            <person name="James T.Y."/>
            <person name="O'Malley M.A."/>
            <person name="Stajich J.E."/>
            <person name="Spatafora J.W."/>
            <person name="Visel A."/>
            <person name="Grigoriev I.V."/>
        </authorList>
    </citation>
    <scope>NUCLEOTIDE SEQUENCE [LARGE SCALE GENOMIC DNA]</scope>
    <source>
        <strain evidence="2">finn</strain>
    </source>
</reference>
<gene>
    <name evidence="1" type="ORF">BCR36DRAFT_241950</name>
</gene>